<proteinExistence type="predicted"/>
<feature type="region of interest" description="Disordered" evidence="1">
    <location>
        <begin position="1"/>
        <end position="24"/>
    </location>
</feature>
<protein>
    <submittedName>
        <fullName evidence="2">Uncharacterized protein</fullName>
    </submittedName>
</protein>
<reference evidence="2 3" key="1">
    <citation type="submission" date="2016-07" db="EMBL/GenBank/DDBJ databases">
        <title>Pervasive Adenine N6-methylation of Active Genes in Fungi.</title>
        <authorList>
            <consortium name="DOE Joint Genome Institute"/>
            <person name="Mondo S.J."/>
            <person name="Dannebaum R.O."/>
            <person name="Kuo R.C."/>
            <person name="Labutti K."/>
            <person name="Haridas S."/>
            <person name="Kuo A."/>
            <person name="Salamov A."/>
            <person name="Ahrendt S.R."/>
            <person name="Lipzen A."/>
            <person name="Sullivan W."/>
            <person name="Andreopoulos W.B."/>
            <person name="Clum A."/>
            <person name="Lindquist E."/>
            <person name="Daum C."/>
            <person name="Ramamoorthy G.K."/>
            <person name="Gryganskyi A."/>
            <person name="Culley D."/>
            <person name="Magnuson J.K."/>
            <person name="James T.Y."/>
            <person name="O'Malley M.A."/>
            <person name="Stajich J.E."/>
            <person name="Spatafora J.W."/>
            <person name="Visel A."/>
            <person name="Grigoriev I.V."/>
        </authorList>
    </citation>
    <scope>NUCLEOTIDE SEQUENCE [LARGE SCALE GENOMIC DNA]</scope>
    <source>
        <strain evidence="2 3">NRRL 2496</strain>
    </source>
</reference>
<evidence type="ECO:0000313" key="2">
    <source>
        <dbReference type="EMBL" id="ORZ03404.1"/>
    </source>
</evidence>
<dbReference type="InParanoid" id="A0A1X2HV93"/>
<keyword evidence="3" id="KW-1185">Reference proteome</keyword>
<gene>
    <name evidence="2" type="ORF">BCR43DRAFT_48367</name>
</gene>
<sequence>MDETHEKMKKEKKRPKGSLQGPKMGQLDCHWLRQAMLTFYKSKTLSAPRLAFNGKPLRYARLLCECLRAACVRVYVCVPIYQGLVCVYICRCARAGGCARRGSIVAPGEGVHLCVCLSIFCIPHSTRA</sequence>
<accession>A0A1X2HV93</accession>
<evidence type="ECO:0000256" key="1">
    <source>
        <dbReference type="SAM" id="MobiDB-lite"/>
    </source>
</evidence>
<dbReference type="Proteomes" id="UP000242180">
    <property type="component" value="Unassembled WGS sequence"/>
</dbReference>
<evidence type="ECO:0000313" key="3">
    <source>
        <dbReference type="Proteomes" id="UP000242180"/>
    </source>
</evidence>
<name>A0A1X2HV93_SYNRA</name>
<dbReference type="AlphaFoldDB" id="A0A1X2HV93"/>
<dbReference type="EMBL" id="MCGN01000001">
    <property type="protein sequence ID" value="ORZ03404.1"/>
    <property type="molecule type" value="Genomic_DNA"/>
</dbReference>
<organism evidence="2 3">
    <name type="scientific">Syncephalastrum racemosum</name>
    <name type="common">Filamentous fungus</name>
    <dbReference type="NCBI Taxonomy" id="13706"/>
    <lineage>
        <taxon>Eukaryota</taxon>
        <taxon>Fungi</taxon>
        <taxon>Fungi incertae sedis</taxon>
        <taxon>Mucoromycota</taxon>
        <taxon>Mucoromycotina</taxon>
        <taxon>Mucoromycetes</taxon>
        <taxon>Mucorales</taxon>
        <taxon>Syncephalastraceae</taxon>
        <taxon>Syncephalastrum</taxon>
    </lineage>
</organism>
<comment type="caution">
    <text evidence="2">The sequence shown here is derived from an EMBL/GenBank/DDBJ whole genome shotgun (WGS) entry which is preliminary data.</text>
</comment>